<keyword evidence="2" id="KW-1185">Reference proteome</keyword>
<dbReference type="InterPro" id="IPR002763">
    <property type="entry name" value="DUF72"/>
</dbReference>
<evidence type="ECO:0000313" key="2">
    <source>
        <dbReference type="Proteomes" id="UP000294325"/>
    </source>
</evidence>
<dbReference type="PANTHER" id="PTHR30348:SF4">
    <property type="entry name" value="DUF72 DOMAIN-CONTAINING PROTEIN"/>
    <property type="match status" value="1"/>
</dbReference>
<evidence type="ECO:0000313" key="1">
    <source>
        <dbReference type="EMBL" id="QBQ55283.1"/>
    </source>
</evidence>
<dbReference type="SUPFAM" id="SSF117396">
    <property type="entry name" value="TM1631-like"/>
    <property type="match status" value="1"/>
</dbReference>
<dbReference type="OrthoDB" id="9780310at2"/>
<dbReference type="PANTHER" id="PTHR30348">
    <property type="entry name" value="UNCHARACTERIZED PROTEIN YECE"/>
    <property type="match status" value="1"/>
</dbReference>
<gene>
    <name evidence="1" type="ORF">E3U44_12755</name>
</gene>
<dbReference type="Proteomes" id="UP000294325">
    <property type="component" value="Chromosome"/>
</dbReference>
<accession>A0A4P7BYM3</accession>
<dbReference type="RefSeq" id="WP_134358546.1">
    <property type="nucleotide sequence ID" value="NZ_CP038033.1"/>
</dbReference>
<organism evidence="1 2">
    <name type="scientific">Nitrosococcus wardiae</name>
    <dbReference type="NCBI Taxonomy" id="1814290"/>
    <lineage>
        <taxon>Bacteria</taxon>
        <taxon>Pseudomonadati</taxon>
        <taxon>Pseudomonadota</taxon>
        <taxon>Gammaproteobacteria</taxon>
        <taxon>Chromatiales</taxon>
        <taxon>Chromatiaceae</taxon>
        <taxon>Nitrosococcus</taxon>
    </lineage>
</organism>
<name>A0A4P7BYM3_9GAMM</name>
<proteinExistence type="predicted"/>
<dbReference type="EMBL" id="CP038033">
    <property type="protein sequence ID" value="QBQ55283.1"/>
    <property type="molecule type" value="Genomic_DNA"/>
</dbReference>
<dbReference type="KEGG" id="nwr:E3U44_12755"/>
<protein>
    <submittedName>
        <fullName evidence="1">DUF72 domain-containing protein</fullName>
    </submittedName>
</protein>
<sequence length="242" mass="28981">MGKARGKPYIGTSGYQYDHWQGIFYPETLPKRHWFGEYAKHFDTVEINNTFYRLPEAEVFDSWREQAPSNFCYALKFSRYGSHLKRLKDPQDTVLHFLERADHLHSFLGPILVQLPPRWNRNLPRLTAFLKALPTPYRWAMEFRHPSWLCEEVFQLLEHHRVALCIHDMLPEHPRRITSHWIYLRFHGNHSQGSYSPQFLTTEARRIHTYLQEGLDVYAYFNNDQQGYAIQNAVDLKRYLQN</sequence>
<dbReference type="AlphaFoldDB" id="A0A4P7BYM3"/>
<dbReference type="InterPro" id="IPR036520">
    <property type="entry name" value="UPF0759_sf"/>
</dbReference>
<reference evidence="1 2" key="1">
    <citation type="submission" date="2019-03" db="EMBL/GenBank/DDBJ databases">
        <title>The genome sequence of Nitrosococcus wardiae strain D1FHST reveals the archetypal metabolic capacity of ammonia-oxidizing Gammaproteobacteria.</title>
        <authorList>
            <person name="Wang L."/>
            <person name="Lim C.K."/>
            <person name="Hanson T.E."/>
            <person name="Dang H."/>
            <person name="Klotz M.G."/>
        </authorList>
    </citation>
    <scope>NUCLEOTIDE SEQUENCE [LARGE SCALE GENOMIC DNA]</scope>
    <source>
        <strain evidence="1 2">D1FHS</strain>
    </source>
</reference>
<dbReference type="Gene3D" id="3.20.20.410">
    <property type="entry name" value="Protein of unknown function UPF0759"/>
    <property type="match status" value="1"/>
</dbReference>
<dbReference type="Pfam" id="PF01904">
    <property type="entry name" value="DUF72"/>
    <property type="match status" value="1"/>
</dbReference>